<evidence type="ECO:0000313" key="2">
    <source>
        <dbReference type="EMBL" id="CAD8743219.1"/>
    </source>
</evidence>
<dbReference type="InterPro" id="IPR037360">
    <property type="entry name" value="COMMD9"/>
</dbReference>
<dbReference type="EMBL" id="HBFK01015769">
    <property type="protein sequence ID" value="CAD8743219.1"/>
    <property type="molecule type" value="Transcribed_RNA"/>
</dbReference>
<evidence type="ECO:0000313" key="3">
    <source>
        <dbReference type="EMBL" id="CAD8961344.1"/>
    </source>
</evidence>
<dbReference type="InterPro" id="IPR017920">
    <property type="entry name" value="COMM"/>
</dbReference>
<evidence type="ECO:0000259" key="1">
    <source>
        <dbReference type="PROSITE" id="PS51269"/>
    </source>
</evidence>
<dbReference type="AlphaFoldDB" id="A0A6T8KAP9"/>
<dbReference type="PANTHER" id="PTHR15663">
    <property type="entry name" value="COMM DOMAIN-CONTAINING PROTEIN 9"/>
    <property type="match status" value="1"/>
</dbReference>
<reference evidence="2" key="1">
    <citation type="submission" date="2021-01" db="EMBL/GenBank/DDBJ databases">
        <authorList>
            <person name="Corre E."/>
            <person name="Pelletier E."/>
            <person name="Niang G."/>
            <person name="Scheremetjew M."/>
            <person name="Finn R."/>
            <person name="Kale V."/>
            <person name="Holt S."/>
            <person name="Cochrane G."/>
            <person name="Meng A."/>
            <person name="Brown T."/>
            <person name="Cohen L."/>
        </authorList>
    </citation>
    <scope>NUCLEOTIDE SEQUENCE</scope>
    <source>
        <strain evidence="2">CCMP441</strain>
        <strain evidence="3">CCMP644</strain>
    </source>
</reference>
<dbReference type="EMBL" id="HBFX01024738">
    <property type="protein sequence ID" value="CAD8961344.1"/>
    <property type="molecule type" value="Transcribed_RNA"/>
</dbReference>
<feature type="domain" description="COMM" evidence="1">
    <location>
        <begin position="134"/>
        <end position="208"/>
    </location>
</feature>
<organism evidence="2">
    <name type="scientific">Hemiselmis andersenii</name>
    <name type="common">Cryptophyte alga</name>
    <dbReference type="NCBI Taxonomy" id="464988"/>
    <lineage>
        <taxon>Eukaryota</taxon>
        <taxon>Cryptophyceae</taxon>
        <taxon>Cryptomonadales</taxon>
        <taxon>Hemiselmidaceae</taxon>
        <taxon>Hemiselmis</taxon>
    </lineage>
</organism>
<dbReference type="PROSITE" id="PS51269">
    <property type="entry name" value="COMM"/>
    <property type="match status" value="1"/>
</dbReference>
<gene>
    <name evidence="3" type="ORF">HAND00432_LOCUS15067</name>
    <name evidence="2" type="ORF">HAND1043_LOCUS9713</name>
</gene>
<name>A0A6T8KAP9_HEMAN</name>
<accession>A0A6T8KAP9</accession>
<proteinExistence type="predicted"/>
<dbReference type="Pfam" id="PF20923">
    <property type="entry name" value="COMMD9_HN"/>
    <property type="match status" value="1"/>
</dbReference>
<dbReference type="Pfam" id="PF07258">
    <property type="entry name" value="COMM_domain"/>
    <property type="match status" value="1"/>
</dbReference>
<sequence>MEGGGGAAHAGWTGEEPVDAEALEVLLQAPSKAQVNEVFLLAFRARHGQTDALVEKAASKLGGAASKEETVRLLRAANQLIMRAVYLSLDAEGVVGLLPSDFHQALGGLIGTIVAHHASEWRELIIASQVSEPRLLDMNWRVDVKAASNHITTMSVPTCFVGLQVQDSPQRKDELPPVSNITFELNKEELETMLGGLTKLRDQLSGVAQ</sequence>
<dbReference type="PANTHER" id="PTHR15663:SF4">
    <property type="entry name" value="COMM DOMAIN-CONTAINING PROTEIN 9"/>
    <property type="match status" value="1"/>
</dbReference>
<protein>
    <recommendedName>
        <fullName evidence="1">COMM domain-containing protein</fullName>
    </recommendedName>
</protein>
<dbReference type="InterPro" id="IPR048676">
    <property type="entry name" value="COMMD9_N"/>
</dbReference>